<dbReference type="GO" id="GO:0016747">
    <property type="term" value="F:acyltransferase activity, transferring groups other than amino-acyl groups"/>
    <property type="evidence" value="ECO:0007669"/>
    <property type="project" value="InterPro"/>
</dbReference>
<dbReference type="OrthoDB" id="273614at2"/>
<dbReference type="AlphaFoldDB" id="C6BUQ6"/>
<dbReference type="HOGENOM" id="CLU_102968_0_0_7"/>
<evidence type="ECO:0000313" key="2">
    <source>
        <dbReference type="EMBL" id="ACS81850.1"/>
    </source>
</evidence>
<gene>
    <name evidence="2" type="ordered locus">Desal_3805</name>
</gene>
<dbReference type="KEGG" id="dsa:Desal_3805"/>
<dbReference type="RefSeq" id="WP_015853666.1">
    <property type="nucleotide sequence ID" value="NC_012881.1"/>
</dbReference>
<dbReference type="Gene3D" id="3.40.630.30">
    <property type="match status" value="1"/>
</dbReference>
<evidence type="ECO:0000313" key="3">
    <source>
        <dbReference type="Proteomes" id="UP000002601"/>
    </source>
</evidence>
<name>C6BUQ6_MARSD</name>
<sequence>MPKVHSAIISDFDKWIELAREVEPLFGPMADEPEFHEGLRQAINSGTAFCMKDGDSASSELLGGIIVFPEPNEIVWFAVAQKARGKGIGSILLDYAINQLSNERPIAVTTFAPEIESGKPAVNLYKKYGFKESKSGPINPAGIETVIMEKAPN</sequence>
<evidence type="ECO:0000259" key="1">
    <source>
        <dbReference type="PROSITE" id="PS51186"/>
    </source>
</evidence>
<proteinExistence type="predicted"/>
<dbReference type="SUPFAM" id="SSF55729">
    <property type="entry name" value="Acyl-CoA N-acyltransferases (Nat)"/>
    <property type="match status" value="1"/>
</dbReference>
<dbReference type="CDD" id="cd04301">
    <property type="entry name" value="NAT_SF"/>
    <property type="match status" value="1"/>
</dbReference>
<dbReference type="PROSITE" id="PS51186">
    <property type="entry name" value="GNAT"/>
    <property type="match status" value="1"/>
</dbReference>
<keyword evidence="2" id="KW-0808">Transferase</keyword>
<dbReference type="Pfam" id="PF13673">
    <property type="entry name" value="Acetyltransf_10"/>
    <property type="match status" value="1"/>
</dbReference>
<dbReference type="STRING" id="526222.Desal_3805"/>
<reference evidence="2 3" key="1">
    <citation type="submission" date="2009-06" db="EMBL/GenBank/DDBJ databases">
        <title>Complete sequence of Desulfovibrio salexigens DSM 2638.</title>
        <authorList>
            <consortium name="US DOE Joint Genome Institute"/>
            <person name="Lucas S."/>
            <person name="Copeland A."/>
            <person name="Lapidus A."/>
            <person name="Glavina del Rio T."/>
            <person name="Tice H."/>
            <person name="Bruce D."/>
            <person name="Goodwin L."/>
            <person name="Pitluck S."/>
            <person name="Munk A.C."/>
            <person name="Brettin T."/>
            <person name="Detter J.C."/>
            <person name="Han C."/>
            <person name="Tapia R."/>
            <person name="Larimer F."/>
            <person name="Land M."/>
            <person name="Hauser L."/>
            <person name="Kyrpides N."/>
            <person name="Anderson I."/>
            <person name="Wall J.D."/>
            <person name="Arkin A.P."/>
            <person name="Dehal P."/>
            <person name="Chivian D."/>
            <person name="Giles B."/>
            <person name="Hazen T.C."/>
        </authorList>
    </citation>
    <scope>NUCLEOTIDE SEQUENCE [LARGE SCALE GENOMIC DNA]</scope>
    <source>
        <strain evidence="3">ATCC 14822 / DSM 2638 / NCIMB 8403 / VKM B-1763</strain>
    </source>
</reference>
<accession>C6BUQ6</accession>
<feature type="domain" description="N-acetyltransferase" evidence="1">
    <location>
        <begin position="2"/>
        <end position="153"/>
    </location>
</feature>
<dbReference type="EMBL" id="CP001649">
    <property type="protein sequence ID" value="ACS81850.1"/>
    <property type="molecule type" value="Genomic_DNA"/>
</dbReference>
<organism evidence="2 3">
    <name type="scientific">Maridesulfovibrio salexigens (strain ATCC 14822 / DSM 2638 / NCIMB 8403 / VKM B-1763)</name>
    <name type="common">Desulfovibrio salexigens</name>
    <dbReference type="NCBI Taxonomy" id="526222"/>
    <lineage>
        <taxon>Bacteria</taxon>
        <taxon>Pseudomonadati</taxon>
        <taxon>Thermodesulfobacteriota</taxon>
        <taxon>Desulfovibrionia</taxon>
        <taxon>Desulfovibrionales</taxon>
        <taxon>Desulfovibrionaceae</taxon>
        <taxon>Maridesulfovibrio</taxon>
    </lineage>
</organism>
<dbReference type="InterPro" id="IPR000182">
    <property type="entry name" value="GNAT_dom"/>
</dbReference>
<keyword evidence="3" id="KW-1185">Reference proteome</keyword>
<dbReference type="Proteomes" id="UP000002601">
    <property type="component" value="Chromosome"/>
</dbReference>
<protein>
    <submittedName>
        <fullName evidence="2">GCN5-related N-acetyltransferase</fullName>
    </submittedName>
</protein>
<dbReference type="InterPro" id="IPR016181">
    <property type="entry name" value="Acyl_CoA_acyltransferase"/>
</dbReference>
<dbReference type="eggNOG" id="COG0456">
    <property type="taxonomic scope" value="Bacteria"/>
</dbReference>